<accession>A0ABU8ECG7</accession>
<keyword evidence="3" id="KW-1185">Reference proteome</keyword>
<dbReference type="CDD" id="cd00090">
    <property type="entry name" value="HTH_ARSR"/>
    <property type="match status" value="1"/>
</dbReference>
<organism evidence="2 3">
    <name type="scientific">Klenkia terrae</name>
    <dbReference type="NCBI Taxonomy" id="1052259"/>
    <lineage>
        <taxon>Bacteria</taxon>
        <taxon>Bacillati</taxon>
        <taxon>Actinomycetota</taxon>
        <taxon>Actinomycetes</taxon>
        <taxon>Geodermatophilales</taxon>
        <taxon>Geodermatophilaceae</taxon>
        <taxon>Klenkia</taxon>
    </lineage>
</organism>
<proteinExistence type="predicted"/>
<dbReference type="InterPro" id="IPR036388">
    <property type="entry name" value="WH-like_DNA-bd_sf"/>
</dbReference>
<name>A0ABU8ECG7_9ACTN</name>
<protein>
    <submittedName>
        <fullName evidence="2">Winged helix-turn-helix domain-containing protein</fullName>
    </submittedName>
</protein>
<dbReference type="InterPro" id="IPR000835">
    <property type="entry name" value="HTH_MarR-typ"/>
</dbReference>
<dbReference type="Pfam" id="PF12802">
    <property type="entry name" value="MarR_2"/>
    <property type="match status" value="1"/>
</dbReference>
<dbReference type="Proteomes" id="UP001373496">
    <property type="component" value="Unassembled WGS sequence"/>
</dbReference>
<comment type="caution">
    <text evidence="2">The sequence shown here is derived from an EMBL/GenBank/DDBJ whole genome shotgun (WGS) entry which is preliminary data.</text>
</comment>
<sequence>MAAWTFLTNHAHVLLCVARDRGVRLRDIAEAVGITERATQRIVTELAEAGYLRREKEGRRNVYRLDPDLPLRHPLERDHAIGEILRVLTPSPVEAAFPAP</sequence>
<dbReference type="SUPFAM" id="SSF46785">
    <property type="entry name" value="Winged helix' DNA-binding domain"/>
    <property type="match status" value="1"/>
</dbReference>
<evidence type="ECO:0000313" key="3">
    <source>
        <dbReference type="Proteomes" id="UP001373496"/>
    </source>
</evidence>
<dbReference type="RefSeq" id="WP_225235711.1">
    <property type="nucleotide sequence ID" value="NZ_JBAPLV010000024.1"/>
</dbReference>
<dbReference type="InterPro" id="IPR011991">
    <property type="entry name" value="ArsR-like_HTH"/>
</dbReference>
<dbReference type="EMBL" id="JBAPLV010000024">
    <property type="protein sequence ID" value="MEI4280529.1"/>
    <property type="molecule type" value="Genomic_DNA"/>
</dbReference>
<dbReference type="Gene3D" id="1.10.10.10">
    <property type="entry name" value="Winged helix-like DNA-binding domain superfamily/Winged helix DNA-binding domain"/>
    <property type="match status" value="1"/>
</dbReference>
<evidence type="ECO:0000259" key="1">
    <source>
        <dbReference type="Pfam" id="PF12802"/>
    </source>
</evidence>
<feature type="domain" description="HTH marR-type" evidence="1">
    <location>
        <begin position="9"/>
        <end position="58"/>
    </location>
</feature>
<evidence type="ECO:0000313" key="2">
    <source>
        <dbReference type="EMBL" id="MEI4280529.1"/>
    </source>
</evidence>
<dbReference type="InterPro" id="IPR036390">
    <property type="entry name" value="WH_DNA-bd_sf"/>
</dbReference>
<gene>
    <name evidence="2" type="ORF">UXQ13_18805</name>
</gene>
<reference evidence="2 3" key="1">
    <citation type="submission" date="2024-03" db="EMBL/GenBank/DDBJ databases">
        <title>Draft genome sequence of Klenkia terrae.</title>
        <authorList>
            <person name="Duangmal K."/>
            <person name="Chantavorakit T."/>
        </authorList>
    </citation>
    <scope>NUCLEOTIDE SEQUENCE [LARGE SCALE GENOMIC DNA]</scope>
    <source>
        <strain evidence="2 3">JCM 17786</strain>
    </source>
</reference>